<dbReference type="InterPro" id="IPR015378">
    <property type="entry name" value="Transposase-like_Mu_C"/>
</dbReference>
<dbReference type="SUPFAM" id="SSF53098">
    <property type="entry name" value="Ribonuclease H-like"/>
    <property type="match status" value="1"/>
</dbReference>
<sequence length="434" mass="50573">MDEQQQKDIAVFRFGVISDFFCQKLTRGEKERLLREKCSRQWQIPHSERTRLARTTILSWIKAYREGRQRLEALYPQSRSDRGMPRSIHDEAAAVIVTLRRRMPRCTLMVLLSELENRKLLRSDELPSYSSLYRFLKKENLLHLDQSAPVDRRKFEAESPNDIWQADAMHGPMILDGEKRRKTYLFAFLDDMSRLIPHAAFYFSENLECYLDALRSALLKRGLPRKLYTDNGSAFRSKLLQETTASLGIALVHSRPYKPQGRGKIERWFLTVQKQFLPTLSSNLDLRGLNEKLEEWIHSVYHQRPHGSTGQSPIQRFAEKMECIRPAPRNLEDFFRKRARRKVANDRTIALNGKVYEAPVPLIGKQVTLLYHDHDPTRVEVHLDNLSYGFLTPLDLHVNCRVRRSRSQDLVIDSAPPKSVPSGRLPFSLAKEPR</sequence>
<evidence type="ECO:0000259" key="2">
    <source>
        <dbReference type="PROSITE" id="PS50994"/>
    </source>
</evidence>
<feature type="region of interest" description="Disordered" evidence="1">
    <location>
        <begin position="413"/>
        <end position="434"/>
    </location>
</feature>
<dbReference type="GO" id="GO:0003676">
    <property type="term" value="F:nucleic acid binding"/>
    <property type="evidence" value="ECO:0007669"/>
    <property type="project" value="InterPro"/>
</dbReference>
<dbReference type="InterPro" id="IPR009057">
    <property type="entry name" value="Homeodomain-like_sf"/>
</dbReference>
<reference evidence="3" key="1">
    <citation type="submission" date="2018-07" db="EMBL/GenBank/DDBJ databases">
        <authorList>
            <consortium name="Genoscope - CEA"/>
            <person name="William W."/>
        </authorList>
    </citation>
    <scope>NUCLEOTIDE SEQUENCE</scope>
    <source>
        <strain evidence="3">IK1</strain>
    </source>
</reference>
<dbReference type="AlphaFoldDB" id="A0A653A3D8"/>
<gene>
    <name evidence="3" type="ORF">TRIP_B200696</name>
    <name evidence="4" type="ORF">TRIP_B350138</name>
</gene>
<organism evidence="3">
    <name type="scientific">Uncultured Desulfatiglans sp</name>
    <dbReference type="NCBI Taxonomy" id="1748965"/>
    <lineage>
        <taxon>Bacteria</taxon>
        <taxon>Pseudomonadati</taxon>
        <taxon>Thermodesulfobacteriota</taxon>
        <taxon>Desulfobacteria</taxon>
        <taxon>Desulfatiglandales</taxon>
        <taxon>Desulfatiglandaceae</taxon>
        <taxon>Desulfatiglans</taxon>
        <taxon>environmental samples</taxon>
    </lineage>
</organism>
<accession>A0A653A3D8</accession>
<dbReference type="Gene3D" id="3.30.420.10">
    <property type="entry name" value="Ribonuclease H-like superfamily/Ribonuclease H"/>
    <property type="match status" value="1"/>
</dbReference>
<dbReference type="EMBL" id="UPXX01000013">
    <property type="protein sequence ID" value="VBB42556.1"/>
    <property type="molecule type" value="Genomic_DNA"/>
</dbReference>
<dbReference type="Pfam" id="PF09299">
    <property type="entry name" value="Mu-transpos_C"/>
    <property type="match status" value="1"/>
</dbReference>
<dbReference type="EMBL" id="UPXX01000029">
    <property type="protein sequence ID" value="VBB44977.1"/>
    <property type="molecule type" value="Genomic_DNA"/>
</dbReference>
<dbReference type="PANTHER" id="PTHR35004">
    <property type="entry name" value="TRANSPOSASE RV3428C-RELATED"/>
    <property type="match status" value="1"/>
</dbReference>
<protein>
    <recommendedName>
        <fullName evidence="2">Integrase catalytic domain-containing protein</fullName>
    </recommendedName>
</protein>
<dbReference type="InterPro" id="IPR036397">
    <property type="entry name" value="RNaseH_sf"/>
</dbReference>
<dbReference type="PANTHER" id="PTHR35004:SF6">
    <property type="entry name" value="TRANSPOSASE"/>
    <property type="match status" value="1"/>
</dbReference>
<dbReference type="PROSITE" id="PS50994">
    <property type="entry name" value="INTEGRASE"/>
    <property type="match status" value="1"/>
</dbReference>
<dbReference type="InterPro" id="IPR012337">
    <property type="entry name" value="RNaseH-like_sf"/>
</dbReference>
<feature type="domain" description="Integrase catalytic" evidence="2">
    <location>
        <begin position="156"/>
        <end position="321"/>
    </location>
</feature>
<evidence type="ECO:0000313" key="4">
    <source>
        <dbReference type="EMBL" id="VBB44977.1"/>
    </source>
</evidence>
<evidence type="ECO:0000256" key="1">
    <source>
        <dbReference type="SAM" id="MobiDB-lite"/>
    </source>
</evidence>
<name>A0A653A3D8_UNCDX</name>
<proteinExistence type="predicted"/>
<dbReference type="SUPFAM" id="SSF46689">
    <property type="entry name" value="Homeodomain-like"/>
    <property type="match status" value="1"/>
</dbReference>
<evidence type="ECO:0000313" key="3">
    <source>
        <dbReference type="EMBL" id="VBB42556.1"/>
    </source>
</evidence>
<dbReference type="InterPro" id="IPR001584">
    <property type="entry name" value="Integrase_cat-core"/>
</dbReference>
<dbReference type="Pfam" id="PF00665">
    <property type="entry name" value="rve"/>
    <property type="match status" value="1"/>
</dbReference>
<dbReference type="GO" id="GO:0015074">
    <property type="term" value="P:DNA integration"/>
    <property type="evidence" value="ECO:0007669"/>
    <property type="project" value="InterPro"/>
</dbReference>